<reference evidence="2" key="1">
    <citation type="journal article" date="2021" name="Nat. Commun.">
        <title>Genetic determinants of endophytism in the Arabidopsis root mycobiome.</title>
        <authorList>
            <person name="Mesny F."/>
            <person name="Miyauchi S."/>
            <person name="Thiergart T."/>
            <person name="Pickel B."/>
            <person name="Atanasova L."/>
            <person name="Karlsson M."/>
            <person name="Huettel B."/>
            <person name="Barry K.W."/>
            <person name="Haridas S."/>
            <person name="Chen C."/>
            <person name="Bauer D."/>
            <person name="Andreopoulos W."/>
            <person name="Pangilinan J."/>
            <person name="LaButti K."/>
            <person name="Riley R."/>
            <person name="Lipzen A."/>
            <person name="Clum A."/>
            <person name="Drula E."/>
            <person name="Henrissat B."/>
            <person name="Kohler A."/>
            <person name="Grigoriev I.V."/>
            <person name="Martin F.M."/>
            <person name="Hacquard S."/>
        </authorList>
    </citation>
    <scope>NUCLEOTIDE SEQUENCE</scope>
    <source>
        <strain evidence="2">MPI-SDFR-AT-0073</strain>
    </source>
</reference>
<proteinExistence type="predicted"/>
<accession>A0A9P8UG91</accession>
<dbReference type="AlphaFoldDB" id="A0A9P8UG91"/>
<evidence type="ECO:0000259" key="1">
    <source>
        <dbReference type="PROSITE" id="PS51725"/>
    </source>
</evidence>
<organism evidence="2 3">
    <name type="scientific">Truncatella angustata</name>
    <dbReference type="NCBI Taxonomy" id="152316"/>
    <lineage>
        <taxon>Eukaryota</taxon>
        <taxon>Fungi</taxon>
        <taxon>Dikarya</taxon>
        <taxon>Ascomycota</taxon>
        <taxon>Pezizomycotina</taxon>
        <taxon>Sordariomycetes</taxon>
        <taxon>Xylariomycetidae</taxon>
        <taxon>Amphisphaeriales</taxon>
        <taxon>Sporocadaceae</taxon>
        <taxon>Truncatella</taxon>
    </lineage>
</organism>
<evidence type="ECO:0000313" key="3">
    <source>
        <dbReference type="Proteomes" id="UP000758603"/>
    </source>
</evidence>
<dbReference type="InterPro" id="IPR011008">
    <property type="entry name" value="Dimeric_a/b-barrel"/>
</dbReference>
<dbReference type="Gene3D" id="3.30.70.100">
    <property type="match status" value="1"/>
</dbReference>
<dbReference type="Pfam" id="PF03992">
    <property type="entry name" value="ABM"/>
    <property type="match status" value="1"/>
</dbReference>
<dbReference type="RefSeq" id="XP_045955822.1">
    <property type="nucleotide sequence ID" value="XM_046100314.1"/>
</dbReference>
<keyword evidence="3" id="KW-1185">Reference proteome</keyword>
<protein>
    <recommendedName>
        <fullName evidence="1">ABM domain-containing protein</fullName>
    </recommendedName>
</protein>
<sequence>MTMVPHQPICEVTFPQSCEISASNNITQDSGDTLHSRESITLHQQLDRRVTFAEQLAQSPPVGPIVLMNVISIPDGADYDSFLDTWRQSGDILKKQPGYISTQLHRSLDGHFLVNYAVWETNEDLKKGLELAEFKDILATLPDGTVFKPTVMRKIAVAGSCVA</sequence>
<gene>
    <name evidence="2" type="ORF">BKA67DRAFT_537410</name>
</gene>
<comment type="caution">
    <text evidence="2">The sequence shown here is derived from an EMBL/GenBank/DDBJ whole genome shotgun (WGS) entry which is preliminary data.</text>
</comment>
<dbReference type="OrthoDB" id="5178849at2759"/>
<dbReference type="GeneID" id="70129206"/>
<dbReference type="PROSITE" id="PS51725">
    <property type="entry name" value="ABM"/>
    <property type="match status" value="1"/>
</dbReference>
<name>A0A9P8UG91_9PEZI</name>
<dbReference type="SUPFAM" id="SSF54909">
    <property type="entry name" value="Dimeric alpha+beta barrel"/>
    <property type="match status" value="1"/>
</dbReference>
<dbReference type="Proteomes" id="UP000758603">
    <property type="component" value="Unassembled WGS sequence"/>
</dbReference>
<dbReference type="EMBL" id="JAGPXC010000006">
    <property type="protein sequence ID" value="KAH6651544.1"/>
    <property type="molecule type" value="Genomic_DNA"/>
</dbReference>
<evidence type="ECO:0000313" key="2">
    <source>
        <dbReference type="EMBL" id="KAH6651544.1"/>
    </source>
</evidence>
<dbReference type="InterPro" id="IPR007138">
    <property type="entry name" value="ABM_dom"/>
</dbReference>
<feature type="domain" description="ABM" evidence="1">
    <location>
        <begin position="65"/>
        <end position="155"/>
    </location>
</feature>